<proteinExistence type="predicted"/>
<reference evidence="1" key="2">
    <citation type="journal article" date="2015" name="Data Brief">
        <title>Shoot transcriptome of the giant reed, Arundo donax.</title>
        <authorList>
            <person name="Barrero R.A."/>
            <person name="Guerrero F.D."/>
            <person name="Moolhuijzen P."/>
            <person name="Goolsby J.A."/>
            <person name="Tidwell J."/>
            <person name="Bellgard S.E."/>
            <person name="Bellgard M.I."/>
        </authorList>
    </citation>
    <scope>NUCLEOTIDE SEQUENCE</scope>
    <source>
        <tissue evidence="1">Shoot tissue taken approximately 20 cm above the soil surface</tissue>
    </source>
</reference>
<dbReference type="AlphaFoldDB" id="A0A0A9B3G2"/>
<name>A0A0A9B3G2_ARUDO</name>
<evidence type="ECO:0000313" key="1">
    <source>
        <dbReference type="EMBL" id="JAD56653.1"/>
    </source>
</evidence>
<reference evidence="1" key="1">
    <citation type="submission" date="2014-09" db="EMBL/GenBank/DDBJ databases">
        <authorList>
            <person name="Magalhaes I.L.F."/>
            <person name="Oliveira U."/>
            <person name="Santos F.R."/>
            <person name="Vidigal T.H.D.A."/>
            <person name="Brescovit A.D."/>
            <person name="Santos A.J."/>
        </authorList>
    </citation>
    <scope>NUCLEOTIDE SEQUENCE</scope>
    <source>
        <tissue evidence="1">Shoot tissue taken approximately 20 cm above the soil surface</tissue>
    </source>
</reference>
<accession>A0A0A9B3G2</accession>
<dbReference type="EMBL" id="GBRH01241242">
    <property type="protein sequence ID" value="JAD56653.1"/>
    <property type="molecule type" value="Transcribed_RNA"/>
</dbReference>
<organism evidence="1">
    <name type="scientific">Arundo donax</name>
    <name type="common">Giant reed</name>
    <name type="synonym">Donax arundinaceus</name>
    <dbReference type="NCBI Taxonomy" id="35708"/>
    <lineage>
        <taxon>Eukaryota</taxon>
        <taxon>Viridiplantae</taxon>
        <taxon>Streptophyta</taxon>
        <taxon>Embryophyta</taxon>
        <taxon>Tracheophyta</taxon>
        <taxon>Spermatophyta</taxon>
        <taxon>Magnoliopsida</taxon>
        <taxon>Liliopsida</taxon>
        <taxon>Poales</taxon>
        <taxon>Poaceae</taxon>
        <taxon>PACMAD clade</taxon>
        <taxon>Arundinoideae</taxon>
        <taxon>Arundineae</taxon>
        <taxon>Arundo</taxon>
    </lineage>
</organism>
<sequence length="17" mass="1887">MLTGMTPMSKFSPRISC</sequence>
<protein>
    <submittedName>
        <fullName evidence="1">Uncharacterized protein</fullName>
    </submittedName>
</protein>